<protein>
    <recommendedName>
        <fullName evidence="3">Mannose-binding lectin</fullName>
    </recommendedName>
</protein>
<dbReference type="SUPFAM" id="SSF51101">
    <property type="entry name" value="Mannose-binding lectins"/>
    <property type="match status" value="1"/>
</dbReference>
<dbReference type="AlphaFoldDB" id="A0A014PJI8"/>
<reference evidence="1 2" key="1">
    <citation type="submission" date="2014-02" db="EMBL/GenBank/DDBJ databases">
        <title>The genome sequence of the entomopathogenic fungus Metarhizium robertsii ARSEF 2575.</title>
        <authorList>
            <person name="Giuliano Garisto Donzelli B."/>
            <person name="Roe B.A."/>
            <person name="Macmil S.L."/>
            <person name="Krasnoff S.B."/>
            <person name="Gibson D.M."/>
        </authorList>
    </citation>
    <scope>NUCLEOTIDE SEQUENCE [LARGE SCALE GENOMIC DNA]</scope>
    <source>
        <strain evidence="1 2">ARSEF 2575</strain>
    </source>
</reference>
<name>A0A014PJI8_9HYPO</name>
<organism evidence="1 2">
    <name type="scientific">Metarhizium robertsii</name>
    <dbReference type="NCBI Taxonomy" id="568076"/>
    <lineage>
        <taxon>Eukaryota</taxon>
        <taxon>Fungi</taxon>
        <taxon>Dikarya</taxon>
        <taxon>Ascomycota</taxon>
        <taxon>Pezizomycotina</taxon>
        <taxon>Sordariomycetes</taxon>
        <taxon>Hypocreomycetidae</taxon>
        <taxon>Hypocreales</taxon>
        <taxon>Clavicipitaceae</taxon>
        <taxon>Metarhizium</taxon>
    </lineage>
</organism>
<dbReference type="EMBL" id="JELW01000062">
    <property type="protein sequence ID" value="EXU95869.1"/>
    <property type="molecule type" value="Genomic_DNA"/>
</dbReference>
<dbReference type="Proteomes" id="UP000030151">
    <property type="component" value="Unassembled WGS sequence"/>
</dbReference>
<dbReference type="HOGENOM" id="CLU_124520_0_0_1"/>
<dbReference type="Gene3D" id="2.100.10.30">
    <property type="entry name" value="Jacalin-like lectin domain"/>
    <property type="match status" value="1"/>
</dbReference>
<proteinExistence type="predicted"/>
<sequence length="144" mass="16231">MPQYQTPFYGRDSGQPFSLYPYAHSSIVKVLEIWSGWGSGDANGHWVIKGIQLTWFTGEQKGLYNHPVDTDVYSRYEFGGNERASFSLRAGWRIHKFGFQTSTGILWDAGGDSGNLFLDIANGSIVGFEGSSGWELDYLRMRFI</sequence>
<evidence type="ECO:0000313" key="1">
    <source>
        <dbReference type="EMBL" id="EXU95869.1"/>
    </source>
</evidence>
<evidence type="ECO:0008006" key="3">
    <source>
        <dbReference type="Google" id="ProtNLM"/>
    </source>
</evidence>
<dbReference type="InterPro" id="IPR036404">
    <property type="entry name" value="Jacalin-like_lectin_dom_sf"/>
</dbReference>
<dbReference type="OrthoDB" id="4487417at2759"/>
<gene>
    <name evidence="1" type="ORF">X797_011050</name>
</gene>
<accession>A0A014PJI8</accession>
<evidence type="ECO:0000313" key="2">
    <source>
        <dbReference type="Proteomes" id="UP000030151"/>
    </source>
</evidence>
<comment type="caution">
    <text evidence="1">The sequence shown here is derived from an EMBL/GenBank/DDBJ whole genome shotgun (WGS) entry which is preliminary data.</text>
</comment>